<accession>A0A9D4CHI8</accession>
<reference evidence="2" key="1">
    <citation type="journal article" date="2019" name="bioRxiv">
        <title>The Genome of the Zebra Mussel, Dreissena polymorpha: A Resource for Invasive Species Research.</title>
        <authorList>
            <person name="McCartney M.A."/>
            <person name="Auch B."/>
            <person name="Kono T."/>
            <person name="Mallez S."/>
            <person name="Zhang Y."/>
            <person name="Obille A."/>
            <person name="Becker A."/>
            <person name="Abrahante J.E."/>
            <person name="Garbe J."/>
            <person name="Badalamenti J.P."/>
            <person name="Herman A."/>
            <person name="Mangelson H."/>
            <person name="Liachko I."/>
            <person name="Sullivan S."/>
            <person name="Sone E.D."/>
            <person name="Koren S."/>
            <person name="Silverstein K.A.T."/>
            <person name="Beckman K.B."/>
            <person name="Gohl D.M."/>
        </authorList>
    </citation>
    <scope>NUCLEOTIDE SEQUENCE</scope>
    <source>
        <strain evidence="2">Duluth1</strain>
        <tissue evidence="2">Whole animal</tissue>
    </source>
</reference>
<evidence type="ECO:0000313" key="3">
    <source>
        <dbReference type="Proteomes" id="UP000828390"/>
    </source>
</evidence>
<organism evidence="2 3">
    <name type="scientific">Dreissena polymorpha</name>
    <name type="common">Zebra mussel</name>
    <name type="synonym">Mytilus polymorpha</name>
    <dbReference type="NCBI Taxonomy" id="45954"/>
    <lineage>
        <taxon>Eukaryota</taxon>
        <taxon>Metazoa</taxon>
        <taxon>Spiralia</taxon>
        <taxon>Lophotrochozoa</taxon>
        <taxon>Mollusca</taxon>
        <taxon>Bivalvia</taxon>
        <taxon>Autobranchia</taxon>
        <taxon>Heteroconchia</taxon>
        <taxon>Euheterodonta</taxon>
        <taxon>Imparidentia</taxon>
        <taxon>Neoheterodontei</taxon>
        <taxon>Myida</taxon>
        <taxon>Dreissenoidea</taxon>
        <taxon>Dreissenidae</taxon>
        <taxon>Dreissena</taxon>
    </lineage>
</organism>
<dbReference type="EMBL" id="JAIWYP010000012">
    <property type="protein sequence ID" value="KAH3725403.1"/>
    <property type="molecule type" value="Genomic_DNA"/>
</dbReference>
<feature type="domain" description="DDE-1" evidence="1">
    <location>
        <begin position="2"/>
        <end position="38"/>
    </location>
</feature>
<keyword evidence="3" id="KW-1185">Reference proteome</keyword>
<comment type="caution">
    <text evidence="2">The sequence shown here is derived from an EMBL/GenBank/DDBJ whole genome shotgun (WGS) entry which is preliminary data.</text>
</comment>
<evidence type="ECO:0000259" key="1">
    <source>
        <dbReference type="Pfam" id="PF03184"/>
    </source>
</evidence>
<dbReference type="InterPro" id="IPR004875">
    <property type="entry name" value="DDE_SF_endonuclease_dom"/>
</dbReference>
<dbReference type="Proteomes" id="UP000828390">
    <property type="component" value="Unassembled WGS sequence"/>
</dbReference>
<sequence>MTGEKLPPLVIGKSAKPRCFRKIKTEKLPVMYRNNNKSAKLSQDTPVRRFWTPCSMLESVLKT</sequence>
<dbReference type="AlphaFoldDB" id="A0A9D4CHI8"/>
<dbReference type="Pfam" id="PF03184">
    <property type="entry name" value="DDE_1"/>
    <property type="match status" value="1"/>
</dbReference>
<name>A0A9D4CHI8_DREPO</name>
<evidence type="ECO:0000313" key="2">
    <source>
        <dbReference type="EMBL" id="KAH3725403.1"/>
    </source>
</evidence>
<dbReference type="GO" id="GO:0003676">
    <property type="term" value="F:nucleic acid binding"/>
    <property type="evidence" value="ECO:0007669"/>
    <property type="project" value="InterPro"/>
</dbReference>
<proteinExistence type="predicted"/>
<reference evidence="2" key="2">
    <citation type="submission" date="2020-11" db="EMBL/GenBank/DDBJ databases">
        <authorList>
            <person name="McCartney M.A."/>
            <person name="Auch B."/>
            <person name="Kono T."/>
            <person name="Mallez S."/>
            <person name="Becker A."/>
            <person name="Gohl D.M."/>
            <person name="Silverstein K.A.T."/>
            <person name="Koren S."/>
            <person name="Bechman K.B."/>
            <person name="Herman A."/>
            <person name="Abrahante J.E."/>
            <person name="Garbe J."/>
        </authorList>
    </citation>
    <scope>NUCLEOTIDE SEQUENCE</scope>
    <source>
        <strain evidence="2">Duluth1</strain>
        <tissue evidence="2">Whole animal</tissue>
    </source>
</reference>
<gene>
    <name evidence="2" type="ORF">DPMN_051236</name>
</gene>
<protein>
    <recommendedName>
        <fullName evidence="1">DDE-1 domain-containing protein</fullName>
    </recommendedName>
</protein>